<keyword evidence="2" id="KW-0012">Acyltransferase</keyword>
<reference evidence="3" key="2">
    <citation type="submission" date="2022-03" db="EMBL/GenBank/DDBJ databases">
        <title>Draft title - Genomic analysis of global carrot germplasm unveils the trajectory of domestication and the origin of high carotenoid orange carrot.</title>
        <authorList>
            <person name="Iorizzo M."/>
            <person name="Ellison S."/>
            <person name="Senalik D."/>
            <person name="Macko-Podgorni A."/>
            <person name="Grzebelus D."/>
            <person name="Bostan H."/>
            <person name="Rolling W."/>
            <person name="Curaba J."/>
            <person name="Simon P."/>
        </authorList>
    </citation>
    <scope>NUCLEOTIDE SEQUENCE</scope>
    <source>
        <tissue evidence="3">Leaf</tissue>
    </source>
</reference>
<dbReference type="InterPro" id="IPR023213">
    <property type="entry name" value="CAT-like_dom_sf"/>
</dbReference>
<dbReference type="PANTHER" id="PTHR31625">
    <property type="match status" value="1"/>
</dbReference>
<dbReference type="Gene3D" id="3.30.559.10">
    <property type="entry name" value="Chloramphenicol acetyltransferase-like domain"/>
    <property type="match status" value="2"/>
</dbReference>
<evidence type="ECO:0000313" key="3">
    <source>
        <dbReference type="EMBL" id="WOG91717.1"/>
    </source>
</evidence>
<dbReference type="KEGG" id="dcr:108214187"/>
<protein>
    <submittedName>
        <fullName evidence="3">Uncharacterized protein</fullName>
    </submittedName>
</protein>
<sequence length="481" mass="53651">MSSKTHTVTVIEHCPVSPPPGSVAQTHMPLTFFDLLWLNFTPFSRLLFYNLNISTTDFTQKLVPHLKTSLSKALQHYFPLAGNLVTPTAYNPSARVSTRPAIRYLDGDSVILTVAEYDEDFIHLSGDQTRYFDQLSCLAPKLPPGHQEQSVEEGREVRVSPVLAIQVTCFPGQGVCVGFTSSHAVADGSTVFKFIQAWGLIAKNSSRNFSDDAVSMMLENTQLFSLPFYDRSVIEDSKDLAGVYISQMGETDASQTPPATAKKVRATFVLRQTNIEALKKMVSNKLPRLSHLSSFTVACGYVWSCLAKTQKEIATNEEDEEEHLIVAVNCRARLDPPLPETYFGNCLTICFITTKNSQLVGGEGEGFLRAAELIGESIHKKLNEDGILKGAEMWYEEFKEVKTKWKREHISGIAGSPKFYFYDIDFGWGKPQKYEFVSEKLSMSGRRDAHGDIEFGLCLKENEMVAFSAIFGEGLHCTDEL</sequence>
<reference evidence="3" key="1">
    <citation type="journal article" date="2016" name="Nat. Genet.">
        <title>A high-quality carrot genome assembly provides new insights into carotenoid accumulation and asterid genome evolution.</title>
        <authorList>
            <person name="Iorizzo M."/>
            <person name="Ellison S."/>
            <person name="Senalik D."/>
            <person name="Zeng P."/>
            <person name="Satapoomin P."/>
            <person name="Huang J."/>
            <person name="Bowman M."/>
            <person name="Iovene M."/>
            <person name="Sanseverino W."/>
            <person name="Cavagnaro P."/>
            <person name="Yildiz M."/>
            <person name="Macko-Podgorni A."/>
            <person name="Moranska E."/>
            <person name="Grzebelus E."/>
            <person name="Grzebelus D."/>
            <person name="Ashrafi H."/>
            <person name="Zheng Z."/>
            <person name="Cheng S."/>
            <person name="Spooner D."/>
            <person name="Van Deynze A."/>
            <person name="Simon P."/>
        </authorList>
    </citation>
    <scope>NUCLEOTIDE SEQUENCE</scope>
    <source>
        <tissue evidence="3">Leaf</tissue>
    </source>
</reference>
<organism evidence="3 4">
    <name type="scientific">Daucus carota subsp. sativus</name>
    <name type="common">Carrot</name>
    <dbReference type="NCBI Taxonomy" id="79200"/>
    <lineage>
        <taxon>Eukaryota</taxon>
        <taxon>Viridiplantae</taxon>
        <taxon>Streptophyta</taxon>
        <taxon>Embryophyta</taxon>
        <taxon>Tracheophyta</taxon>
        <taxon>Spermatophyta</taxon>
        <taxon>Magnoliopsida</taxon>
        <taxon>eudicotyledons</taxon>
        <taxon>Gunneridae</taxon>
        <taxon>Pentapetalae</taxon>
        <taxon>asterids</taxon>
        <taxon>campanulids</taxon>
        <taxon>Apiales</taxon>
        <taxon>Apiaceae</taxon>
        <taxon>Apioideae</taxon>
        <taxon>Scandiceae</taxon>
        <taxon>Daucinae</taxon>
        <taxon>Daucus</taxon>
        <taxon>Daucus sect. Daucus</taxon>
    </lineage>
</organism>
<keyword evidence="4" id="KW-1185">Reference proteome</keyword>
<dbReference type="AlphaFoldDB" id="A0AAF0WKS3"/>
<dbReference type="GO" id="GO:0016747">
    <property type="term" value="F:acyltransferase activity, transferring groups other than amino-acyl groups"/>
    <property type="evidence" value="ECO:0007669"/>
    <property type="project" value="UniProtKB-ARBA"/>
</dbReference>
<dbReference type="Pfam" id="PF02458">
    <property type="entry name" value="Transferase"/>
    <property type="match status" value="1"/>
</dbReference>
<evidence type="ECO:0000313" key="4">
    <source>
        <dbReference type="Proteomes" id="UP000077755"/>
    </source>
</evidence>
<evidence type="ECO:0000256" key="2">
    <source>
        <dbReference type="ARBA" id="ARBA00023315"/>
    </source>
</evidence>
<keyword evidence="1" id="KW-0808">Transferase</keyword>
<dbReference type="InterPro" id="IPR051504">
    <property type="entry name" value="Plant_metabolite_acyltrans"/>
</dbReference>
<proteinExistence type="predicted"/>
<dbReference type="Proteomes" id="UP000077755">
    <property type="component" value="Chromosome 3"/>
</dbReference>
<evidence type="ECO:0000256" key="1">
    <source>
        <dbReference type="ARBA" id="ARBA00022679"/>
    </source>
</evidence>
<accession>A0AAF0WKS3</accession>
<dbReference type="EMBL" id="CP093345">
    <property type="protein sequence ID" value="WOG91717.1"/>
    <property type="molecule type" value="Genomic_DNA"/>
</dbReference>
<gene>
    <name evidence="3" type="ORF">DCAR_0310967</name>
</gene>
<name>A0AAF0WKS3_DAUCS</name>